<dbReference type="EMBL" id="OM869685">
    <property type="protein sequence ID" value="UPW41878.1"/>
    <property type="molecule type" value="Genomic_DNA"/>
</dbReference>
<proteinExistence type="predicted"/>
<reference evidence="1" key="1">
    <citation type="submission" date="2022-02" db="EMBL/GenBank/DDBJ databases">
        <title>Towards deciphering the DNA virus diversity associated with rodent species in the families Cricetidae and Heteromyidae.</title>
        <authorList>
            <person name="Lund M."/>
            <person name="Larsen B.B."/>
            <person name="Gryseels S."/>
            <person name="Kraberger S."/>
            <person name="Rowsey D.M."/>
            <person name="Steger L."/>
            <person name="Yule K.M."/>
            <person name="Upham N.S."/>
            <person name="Worobey M."/>
            <person name="Van Doorslaer K."/>
            <person name="Varsani A."/>
        </authorList>
    </citation>
    <scope>NUCLEOTIDE SEQUENCE</scope>
    <source>
        <strain evidence="1">NeonRodF5_3</strain>
    </source>
</reference>
<accession>A0A976R8W3</accession>
<protein>
    <submittedName>
        <fullName evidence="1">Uncharacterized protein</fullName>
    </submittedName>
</protein>
<sequence>MFSKSYSNLCKVPKKNLLKNLQADHGLSFMNDFIKKCLARATIDPEFVSYVMFDTDSFSQTRKVPEVF</sequence>
<evidence type="ECO:0000313" key="1">
    <source>
        <dbReference type="EMBL" id="UPW41878.1"/>
    </source>
</evidence>
<name>A0A976R8W3_9VIRU</name>
<organism evidence="1">
    <name type="scientific">Peromfec virus RodF5_3</name>
    <dbReference type="NCBI Taxonomy" id="2929339"/>
    <lineage>
        <taxon>Viruses</taxon>
        <taxon>Monodnaviria</taxon>
        <taxon>Sangervirae</taxon>
        <taxon>Phixviricota</taxon>
        <taxon>Malgrandaviricetes</taxon>
        <taxon>Petitvirales</taxon>
        <taxon>Microviridae</taxon>
    </lineage>
</organism>